<dbReference type="RefSeq" id="WP_142897524.1">
    <property type="nucleotide sequence ID" value="NZ_ML660056.1"/>
</dbReference>
<feature type="compositionally biased region" description="Acidic residues" evidence="5">
    <location>
        <begin position="194"/>
        <end position="218"/>
    </location>
</feature>
<keyword evidence="4" id="KW-0131">Cell cycle</keyword>
<evidence type="ECO:0000313" key="6">
    <source>
        <dbReference type="EMBL" id="TQV79300.1"/>
    </source>
</evidence>
<dbReference type="GO" id="GO:0051304">
    <property type="term" value="P:chromosome separation"/>
    <property type="evidence" value="ECO:0007669"/>
    <property type="project" value="InterPro"/>
</dbReference>
<keyword evidence="7" id="KW-1185">Reference proteome</keyword>
<name>A0A545TQ05_9PROT</name>
<dbReference type="SUPFAM" id="SSF46785">
    <property type="entry name" value="Winged helix' DNA-binding domain"/>
    <property type="match status" value="2"/>
</dbReference>
<dbReference type="InterPro" id="IPR005234">
    <property type="entry name" value="ScpB_csome_segregation"/>
</dbReference>
<sequence length="282" mass="30599">MNERFDQLRLLEAIFFGSAKPLTAKDVKRHLPEGADINGLILELQALYENRGVNLLQISDAWAFRTAQDLAPYMKIETTAVKKLTRAAVETLSIVAYHQPVTRGEIEEIRGVALSKGTLDTLLEAGWIKLKGRRKTPGRPVTWGTTDAFLDHFGLDSVDSLPGIEELKAAGLLDSRPAITALGGRGVLLGTGDEGVDTADEDEDDEEETAELLPEDFGEPLSEVETPELSEATEPADTSETVKSVTAGKTPANDSDRVEVILEDIHDAVMDARGLQDPKPAE</sequence>
<reference evidence="6 7" key="1">
    <citation type="submission" date="2019-06" db="EMBL/GenBank/DDBJ databases">
        <title>Whole genome sequence for Rhodospirillaceae sp. R148.</title>
        <authorList>
            <person name="Wang G."/>
        </authorList>
    </citation>
    <scope>NUCLEOTIDE SEQUENCE [LARGE SCALE GENOMIC DNA]</scope>
    <source>
        <strain evidence="6 7">R148</strain>
    </source>
</reference>
<dbReference type="NCBIfam" id="TIGR00281">
    <property type="entry name" value="SMC-Scp complex subunit ScpB"/>
    <property type="match status" value="1"/>
</dbReference>
<dbReference type="InterPro" id="IPR036390">
    <property type="entry name" value="WH_DNA-bd_sf"/>
</dbReference>
<dbReference type="Pfam" id="PF04079">
    <property type="entry name" value="SMC_ScpB"/>
    <property type="match status" value="1"/>
</dbReference>
<evidence type="ECO:0000313" key="7">
    <source>
        <dbReference type="Proteomes" id="UP000315252"/>
    </source>
</evidence>
<protein>
    <submittedName>
        <fullName evidence="6">SMC-Scp complex subunit ScpB</fullName>
    </submittedName>
</protein>
<dbReference type="PANTHER" id="PTHR34298:SF2">
    <property type="entry name" value="SEGREGATION AND CONDENSATION PROTEIN B"/>
    <property type="match status" value="1"/>
</dbReference>
<keyword evidence="3" id="KW-0159">Chromosome partition</keyword>
<comment type="caution">
    <text evidence="6">The sequence shown here is derived from an EMBL/GenBank/DDBJ whole genome shotgun (WGS) entry which is preliminary data.</text>
</comment>
<dbReference type="InterPro" id="IPR036388">
    <property type="entry name" value="WH-like_DNA-bd_sf"/>
</dbReference>
<dbReference type="GO" id="GO:0051301">
    <property type="term" value="P:cell division"/>
    <property type="evidence" value="ECO:0007669"/>
    <property type="project" value="UniProtKB-KW"/>
</dbReference>
<keyword evidence="2" id="KW-0132">Cell division</keyword>
<evidence type="ECO:0000256" key="5">
    <source>
        <dbReference type="SAM" id="MobiDB-lite"/>
    </source>
</evidence>
<organism evidence="6 7">
    <name type="scientific">Denitrobaculum tricleocarpae</name>
    <dbReference type="NCBI Taxonomy" id="2591009"/>
    <lineage>
        <taxon>Bacteria</taxon>
        <taxon>Pseudomonadati</taxon>
        <taxon>Pseudomonadota</taxon>
        <taxon>Alphaproteobacteria</taxon>
        <taxon>Rhodospirillales</taxon>
        <taxon>Rhodospirillaceae</taxon>
        <taxon>Denitrobaculum</taxon>
    </lineage>
</organism>
<dbReference type="EMBL" id="VHSH01000005">
    <property type="protein sequence ID" value="TQV79300.1"/>
    <property type="molecule type" value="Genomic_DNA"/>
</dbReference>
<gene>
    <name evidence="6" type="primary">scpB</name>
    <name evidence="6" type="ORF">FKG95_16765</name>
</gene>
<dbReference type="Gene3D" id="1.10.10.10">
    <property type="entry name" value="Winged helix-like DNA-binding domain superfamily/Winged helix DNA-binding domain"/>
    <property type="match status" value="2"/>
</dbReference>
<feature type="region of interest" description="Disordered" evidence="5">
    <location>
        <begin position="190"/>
        <end position="258"/>
    </location>
</feature>
<dbReference type="PANTHER" id="PTHR34298">
    <property type="entry name" value="SEGREGATION AND CONDENSATION PROTEIN B"/>
    <property type="match status" value="1"/>
</dbReference>
<evidence type="ECO:0000256" key="3">
    <source>
        <dbReference type="ARBA" id="ARBA00022829"/>
    </source>
</evidence>
<evidence type="ECO:0000256" key="1">
    <source>
        <dbReference type="ARBA" id="ARBA00022490"/>
    </source>
</evidence>
<keyword evidence="1" id="KW-0963">Cytoplasm</keyword>
<evidence type="ECO:0000256" key="4">
    <source>
        <dbReference type="ARBA" id="ARBA00023306"/>
    </source>
</evidence>
<dbReference type="AlphaFoldDB" id="A0A545TQ05"/>
<accession>A0A545TQ05</accession>
<proteinExistence type="predicted"/>
<evidence type="ECO:0000256" key="2">
    <source>
        <dbReference type="ARBA" id="ARBA00022618"/>
    </source>
</evidence>
<dbReference type="OrthoDB" id="9806226at2"/>
<dbReference type="Proteomes" id="UP000315252">
    <property type="component" value="Unassembled WGS sequence"/>
</dbReference>